<protein>
    <recommendedName>
        <fullName evidence="10">G-protein coupled receptors family 1 profile domain-containing protein</fullName>
    </recommendedName>
</protein>
<dbReference type="Pfam" id="PF00001">
    <property type="entry name" value="7tm_1"/>
    <property type="match status" value="1"/>
</dbReference>
<evidence type="ECO:0000259" key="10">
    <source>
        <dbReference type="PROSITE" id="PS50262"/>
    </source>
</evidence>
<feature type="transmembrane region" description="Helical" evidence="9">
    <location>
        <begin position="137"/>
        <end position="159"/>
    </location>
</feature>
<accession>A0A9X0CUK2</accession>
<dbReference type="GO" id="GO:0005886">
    <property type="term" value="C:plasma membrane"/>
    <property type="evidence" value="ECO:0007669"/>
    <property type="project" value="UniProtKB-SubCell"/>
</dbReference>
<dbReference type="PANTHER" id="PTHR24249:SF372">
    <property type="entry name" value="G-PROTEIN COUPLED RECEPTORS FAMILY 1 PROFILE DOMAIN-CONTAINING PROTEIN"/>
    <property type="match status" value="1"/>
</dbReference>
<evidence type="ECO:0000313" key="12">
    <source>
        <dbReference type="Proteomes" id="UP001163046"/>
    </source>
</evidence>
<dbReference type="InterPro" id="IPR050569">
    <property type="entry name" value="TAAR"/>
</dbReference>
<keyword evidence="2" id="KW-1003">Cell membrane</keyword>
<evidence type="ECO:0000256" key="8">
    <source>
        <dbReference type="ARBA" id="ARBA00023224"/>
    </source>
</evidence>
<organism evidence="11 12">
    <name type="scientific">Desmophyllum pertusum</name>
    <dbReference type="NCBI Taxonomy" id="174260"/>
    <lineage>
        <taxon>Eukaryota</taxon>
        <taxon>Metazoa</taxon>
        <taxon>Cnidaria</taxon>
        <taxon>Anthozoa</taxon>
        <taxon>Hexacorallia</taxon>
        <taxon>Scleractinia</taxon>
        <taxon>Caryophylliina</taxon>
        <taxon>Caryophylliidae</taxon>
        <taxon>Desmophyllum</taxon>
    </lineage>
</organism>
<feature type="transmembrane region" description="Helical" evidence="9">
    <location>
        <begin position="244"/>
        <end position="265"/>
    </location>
</feature>
<evidence type="ECO:0000256" key="9">
    <source>
        <dbReference type="SAM" id="Phobius"/>
    </source>
</evidence>
<evidence type="ECO:0000313" key="11">
    <source>
        <dbReference type="EMBL" id="KAJ7374024.1"/>
    </source>
</evidence>
<gene>
    <name evidence="11" type="ORF">OS493_009353</name>
</gene>
<keyword evidence="4 9" id="KW-1133">Transmembrane helix</keyword>
<name>A0A9X0CUK2_9CNID</name>
<reference evidence="11" key="1">
    <citation type="submission" date="2023-01" db="EMBL/GenBank/DDBJ databases">
        <title>Genome assembly of the deep-sea coral Lophelia pertusa.</title>
        <authorList>
            <person name="Herrera S."/>
            <person name="Cordes E."/>
        </authorList>
    </citation>
    <scope>NUCLEOTIDE SEQUENCE</scope>
    <source>
        <strain evidence="11">USNM1676648</strain>
        <tissue evidence="11">Polyp</tissue>
    </source>
</reference>
<dbReference type="EMBL" id="MU826829">
    <property type="protein sequence ID" value="KAJ7374024.1"/>
    <property type="molecule type" value="Genomic_DNA"/>
</dbReference>
<dbReference type="PANTHER" id="PTHR24249">
    <property type="entry name" value="HISTAMINE RECEPTOR-RELATED G-PROTEIN COUPLED RECEPTOR"/>
    <property type="match status" value="1"/>
</dbReference>
<evidence type="ECO:0000256" key="2">
    <source>
        <dbReference type="ARBA" id="ARBA00022475"/>
    </source>
</evidence>
<dbReference type="CDD" id="cd00637">
    <property type="entry name" value="7tm_classA_rhodopsin-like"/>
    <property type="match status" value="1"/>
</dbReference>
<evidence type="ECO:0000256" key="5">
    <source>
        <dbReference type="ARBA" id="ARBA00023040"/>
    </source>
</evidence>
<dbReference type="SUPFAM" id="SSF81321">
    <property type="entry name" value="Family A G protein-coupled receptor-like"/>
    <property type="match status" value="1"/>
</dbReference>
<feature type="transmembrane region" description="Helical" evidence="9">
    <location>
        <begin position="171"/>
        <end position="191"/>
    </location>
</feature>
<keyword evidence="12" id="KW-1185">Reference proteome</keyword>
<dbReference type="Gene3D" id="1.20.1070.10">
    <property type="entry name" value="Rhodopsin 7-helix transmembrane proteins"/>
    <property type="match status" value="1"/>
</dbReference>
<sequence length="330" mass="37826">MVDQANRTGHSWSVFHIVRLASGVFLAALAVVTIFANIVLLTTLWNKRKRPLKSPTMYFILGLAAADFITGLIVEPAFSICYLSSDLSTCRTEVMELIQFLPRLVINSSFLIVLFLSWSQFLAIVHPHLYKRVVTKLRVIVLVAIIFVYTTSFSILQFSRISKRVLLVIDVYLHATFIPFLLMMSYISMLLSLRRHMRRRKAVLFRRNNVIRKDQESEGPVNFLAVPYSVSSECVERQFIQMNLSLTVVLFICTLPSIVVMHVVLRETYATLEYQTNLSIAQKVADDVLFIKFALDPFIFAWNFQKIGQMYKAALLSKNSSPIVTRRSEI</sequence>
<keyword evidence="8" id="KW-0807">Transducer</keyword>
<evidence type="ECO:0000256" key="1">
    <source>
        <dbReference type="ARBA" id="ARBA00004651"/>
    </source>
</evidence>
<dbReference type="InterPro" id="IPR017452">
    <property type="entry name" value="GPCR_Rhodpsn_7TM"/>
</dbReference>
<comment type="subcellular location">
    <subcellularLocation>
        <location evidence="1">Cell membrane</location>
        <topology evidence="1">Multi-pass membrane protein</topology>
    </subcellularLocation>
</comment>
<evidence type="ECO:0000256" key="6">
    <source>
        <dbReference type="ARBA" id="ARBA00023136"/>
    </source>
</evidence>
<dbReference type="OrthoDB" id="5969517at2759"/>
<comment type="caution">
    <text evidence="11">The sequence shown here is derived from an EMBL/GenBank/DDBJ whole genome shotgun (WGS) entry which is preliminary data.</text>
</comment>
<dbReference type="PRINTS" id="PR00237">
    <property type="entry name" value="GPCRRHODOPSN"/>
</dbReference>
<feature type="transmembrane region" description="Helical" evidence="9">
    <location>
        <begin position="105"/>
        <end position="125"/>
    </location>
</feature>
<keyword evidence="6 9" id="KW-0472">Membrane</keyword>
<keyword evidence="7" id="KW-0675">Receptor</keyword>
<evidence type="ECO:0000256" key="4">
    <source>
        <dbReference type="ARBA" id="ARBA00022989"/>
    </source>
</evidence>
<dbReference type="GO" id="GO:0004930">
    <property type="term" value="F:G protein-coupled receptor activity"/>
    <property type="evidence" value="ECO:0007669"/>
    <property type="project" value="UniProtKB-KW"/>
</dbReference>
<evidence type="ECO:0000256" key="3">
    <source>
        <dbReference type="ARBA" id="ARBA00022692"/>
    </source>
</evidence>
<keyword evidence="5" id="KW-0297">G-protein coupled receptor</keyword>
<proteinExistence type="predicted"/>
<dbReference type="Proteomes" id="UP001163046">
    <property type="component" value="Unassembled WGS sequence"/>
</dbReference>
<feature type="transmembrane region" description="Helical" evidence="9">
    <location>
        <begin position="20"/>
        <end position="45"/>
    </location>
</feature>
<feature type="domain" description="G-protein coupled receptors family 1 profile" evidence="10">
    <location>
        <begin position="36"/>
        <end position="300"/>
    </location>
</feature>
<dbReference type="PROSITE" id="PS50262">
    <property type="entry name" value="G_PROTEIN_RECEP_F1_2"/>
    <property type="match status" value="1"/>
</dbReference>
<dbReference type="InterPro" id="IPR000276">
    <property type="entry name" value="GPCR_Rhodpsn"/>
</dbReference>
<feature type="transmembrane region" description="Helical" evidence="9">
    <location>
        <begin position="57"/>
        <end position="85"/>
    </location>
</feature>
<dbReference type="AlphaFoldDB" id="A0A9X0CUK2"/>
<evidence type="ECO:0000256" key="7">
    <source>
        <dbReference type="ARBA" id="ARBA00023170"/>
    </source>
</evidence>
<keyword evidence="3 9" id="KW-0812">Transmembrane</keyword>